<comment type="caution">
    <text evidence="2">The sequence shown here is derived from an EMBL/GenBank/DDBJ whole genome shotgun (WGS) entry which is preliminary data.</text>
</comment>
<evidence type="ECO:0000256" key="1">
    <source>
        <dbReference type="SAM" id="MobiDB-lite"/>
    </source>
</evidence>
<proteinExistence type="predicted"/>
<accession>A0A4C1X183</accession>
<organism evidence="2 3">
    <name type="scientific">Eumeta variegata</name>
    <name type="common">Bagworm moth</name>
    <name type="synonym">Eumeta japonica</name>
    <dbReference type="NCBI Taxonomy" id="151549"/>
    <lineage>
        <taxon>Eukaryota</taxon>
        <taxon>Metazoa</taxon>
        <taxon>Ecdysozoa</taxon>
        <taxon>Arthropoda</taxon>
        <taxon>Hexapoda</taxon>
        <taxon>Insecta</taxon>
        <taxon>Pterygota</taxon>
        <taxon>Neoptera</taxon>
        <taxon>Endopterygota</taxon>
        <taxon>Lepidoptera</taxon>
        <taxon>Glossata</taxon>
        <taxon>Ditrysia</taxon>
        <taxon>Tineoidea</taxon>
        <taxon>Psychidae</taxon>
        <taxon>Oiketicinae</taxon>
        <taxon>Eumeta</taxon>
    </lineage>
</organism>
<dbReference type="Proteomes" id="UP000299102">
    <property type="component" value="Unassembled WGS sequence"/>
</dbReference>
<keyword evidence="3" id="KW-1185">Reference proteome</keyword>
<feature type="region of interest" description="Disordered" evidence="1">
    <location>
        <begin position="1"/>
        <end position="30"/>
    </location>
</feature>
<evidence type="ECO:0000313" key="3">
    <source>
        <dbReference type="Proteomes" id="UP000299102"/>
    </source>
</evidence>
<reference evidence="2 3" key="1">
    <citation type="journal article" date="2019" name="Commun. Biol.">
        <title>The bagworm genome reveals a unique fibroin gene that provides high tensile strength.</title>
        <authorList>
            <person name="Kono N."/>
            <person name="Nakamura H."/>
            <person name="Ohtoshi R."/>
            <person name="Tomita M."/>
            <person name="Numata K."/>
            <person name="Arakawa K."/>
        </authorList>
    </citation>
    <scope>NUCLEOTIDE SEQUENCE [LARGE SCALE GENOMIC DNA]</scope>
</reference>
<feature type="compositionally biased region" description="Basic and acidic residues" evidence="1">
    <location>
        <begin position="18"/>
        <end position="30"/>
    </location>
</feature>
<sequence>MGIRIPERVPLPGTAIEKGAESKSSMEPELRAKSVTGFRIRNSTYRDQNQKQGLMEWKYRDSKIDNGMPPVSTLANLQAEN</sequence>
<evidence type="ECO:0000313" key="2">
    <source>
        <dbReference type="EMBL" id="GBP56702.1"/>
    </source>
</evidence>
<name>A0A4C1X183_EUMVA</name>
<dbReference type="AlphaFoldDB" id="A0A4C1X183"/>
<protein>
    <submittedName>
        <fullName evidence="2">Uncharacterized protein</fullName>
    </submittedName>
</protein>
<gene>
    <name evidence="2" type="ORF">EVAR_58150_1</name>
</gene>
<dbReference type="EMBL" id="BGZK01000699">
    <property type="protein sequence ID" value="GBP56702.1"/>
    <property type="molecule type" value="Genomic_DNA"/>
</dbReference>